<keyword evidence="1" id="KW-0812">Transmembrane</keyword>
<feature type="non-terminal residue" evidence="4">
    <location>
        <position position="1"/>
    </location>
</feature>
<keyword evidence="1" id="KW-1133">Transmembrane helix</keyword>
<dbReference type="InterPro" id="IPR032010">
    <property type="entry name" value="APD1-4_M"/>
</dbReference>
<feature type="transmembrane region" description="Helical" evidence="1">
    <location>
        <begin position="560"/>
        <end position="578"/>
    </location>
</feature>
<dbReference type="InterPro" id="IPR032008">
    <property type="entry name" value="APD1-4_N"/>
</dbReference>
<dbReference type="AlphaFoldDB" id="N6TVZ6"/>
<proteinExistence type="predicted"/>
<accession>N6TVZ6</accession>
<dbReference type="Proteomes" id="UP000019118">
    <property type="component" value="Unassembled WGS sequence"/>
</dbReference>
<dbReference type="EMBL" id="KB741159">
    <property type="protein sequence ID" value="ENN73465.1"/>
    <property type="molecule type" value="Genomic_DNA"/>
</dbReference>
<sequence>MSNRRTDLEELPLQTFGVYERRSSKNLKGPLRVVRLCILGVVVPTLILGVPLYLRYNVYGAQLYPLAMSDMRMIDNRVSTTWCQKQRVRTNTTFNAFLLADSPKLSNSLRTLSMVRHLVLEDDVKEYWGFYLLKGSSVTVNTCVRWPGASLIVIRGHRHLHECAYIGDDSSEELDELMEAIKEGKYVGNTQDLQKPVSNESITNDPELMKRHRSDVEFHSPHHAINKDNHTLKDNVDISDLNDSKVLKSILEALKLKKNKKGQKDHPHFKRNSTIAKNETGNFNIYSPGEAAALSSQEIVSQLYSRLKSLGEKAPKYLEELSRKFEANNETRPEFSTDGALDLGHLGTQGRQYKKPLVNFNKDIDNRKKREVMGAYVDLNRDDSENNNANEDGFVQAPDGIADHRGMLNETTDHDMSNSEFWSSFSSSEEALLNCEGLILNLPLTPHHNCRSDLSEQEAEETYLANSITYRVPVNGYYFFVFNSENEVQPNYLRVQFHINKAVYNLTDPVAVCVNSSNMCEVDLKFFSSEKLVLELPVLGNDTLWNEEFIIESECEPRTALYAICVIAVPVIIILFAFS</sequence>
<evidence type="ECO:0000313" key="6">
    <source>
        <dbReference type="Proteomes" id="UP000019118"/>
    </source>
</evidence>
<evidence type="ECO:0008006" key="7">
    <source>
        <dbReference type="Google" id="ProtNLM"/>
    </source>
</evidence>
<gene>
    <name evidence="4" type="ORF">YQE_09920</name>
</gene>
<evidence type="ECO:0000313" key="4">
    <source>
        <dbReference type="EMBL" id="ENN73465.1"/>
    </source>
</evidence>
<dbReference type="EnsemblMetazoa" id="XM_019910885.1">
    <property type="protein sequence ID" value="XP_019766444.1"/>
    <property type="gene ID" value="LOC109541891"/>
</dbReference>
<feature type="domain" description="E3 ubiquitin-protein ligase APD1-4 middle" evidence="3">
    <location>
        <begin position="468"/>
        <end position="575"/>
    </location>
</feature>
<keyword evidence="1" id="KW-0472">Membrane</keyword>
<evidence type="ECO:0000256" key="1">
    <source>
        <dbReference type="SAM" id="Phobius"/>
    </source>
</evidence>
<evidence type="ECO:0000259" key="2">
    <source>
        <dbReference type="Pfam" id="PF16040"/>
    </source>
</evidence>
<dbReference type="OrthoDB" id="6435218at2759"/>
<dbReference type="PANTHER" id="PTHR39077:SF1">
    <property type="entry name" value="E3 UBIQUITIN-PROTEIN LIGASE APD1-4 MIDDLE DOMAIN-CONTAINING PROTEIN"/>
    <property type="match status" value="1"/>
</dbReference>
<reference evidence="5" key="2">
    <citation type="submission" date="2024-08" db="UniProtKB">
        <authorList>
            <consortium name="EnsemblMetazoa"/>
        </authorList>
    </citation>
    <scope>IDENTIFICATION</scope>
</reference>
<dbReference type="PANTHER" id="PTHR39077">
    <property type="entry name" value="DUF4793 DOMAIN-CONTAINING PROTEIN"/>
    <property type="match status" value="1"/>
</dbReference>
<reference evidence="4 6" key="1">
    <citation type="journal article" date="2013" name="Genome Biol.">
        <title>Draft genome of the mountain pine beetle, Dendroctonus ponderosae Hopkins, a major forest pest.</title>
        <authorList>
            <person name="Keeling C.I."/>
            <person name="Yuen M.M."/>
            <person name="Liao N.Y."/>
            <person name="Docking T.R."/>
            <person name="Chan S.K."/>
            <person name="Taylor G.A."/>
            <person name="Palmquist D.L."/>
            <person name="Jackman S.D."/>
            <person name="Nguyen A."/>
            <person name="Li M."/>
            <person name="Henderson H."/>
            <person name="Janes J.K."/>
            <person name="Zhao Y."/>
            <person name="Pandoh P."/>
            <person name="Moore R."/>
            <person name="Sperling F.A."/>
            <person name="Huber D.P."/>
            <person name="Birol I."/>
            <person name="Jones S.J."/>
            <person name="Bohlmann J."/>
        </authorList>
    </citation>
    <scope>NUCLEOTIDE SEQUENCE</scope>
</reference>
<feature type="transmembrane region" description="Helical" evidence="1">
    <location>
        <begin position="33"/>
        <end position="54"/>
    </location>
</feature>
<protein>
    <recommendedName>
        <fullName evidence="7">E3 ubiquitin-protein ligase APD1-4 middle domain-containing protein</fullName>
    </recommendedName>
</protein>
<dbReference type="HOGENOM" id="CLU_411742_0_0_1"/>
<keyword evidence="6" id="KW-1185">Reference proteome</keyword>
<dbReference type="Pfam" id="PF16040">
    <property type="entry name" value="APD1-4_N"/>
    <property type="match status" value="1"/>
</dbReference>
<evidence type="ECO:0000259" key="3">
    <source>
        <dbReference type="Pfam" id="PF16041"/>
    </source>
</evidence>
<evidence type="ECO:0000313" key="5">
    <source>
        <dbReference type="EnsemblMetazoa" id="XP_019766444.1"/>
    </source>
</evidence>
<name>N6TVZ6_DENPD</name>
<feature type="domain" description="E3 ubiquitin-protein ligase APD1-4 N-terminal" evidence="2">
    <location>
        <begin position="91"/>
        <end position="160"/>
    </location>
</feature>
<dbReference type="Pfam" id="PF16041">
    <property type="entry name" value="APD1-4_M"/>
    <property type="match status" value="1"/>
</dbReference>
<dbReference type="OMA" id="VSTTWCQ"/>
<organism evidence="4">
    <name type="scientific">Dendroctonus ponderosae</name>
    <name type="common">Mountain pine beetle</name>
    <dbReference type="NCBI Taxonomy" id="77166"/>
    <lineage>
        <taxon>Eukaryota</taxon>
        <taxon>Metazoa</taxon>
        <taxon>Ecdysozoa</taxon>
        <taxon>Arthropoda</taxon>
        <taxon>Hexapoda</taxon>
        <taxon>Insecta</taxon>
        <taxon>Pterygota</taxon>
        <taxon>Neoptera</taxon>
        <taxon>Endopterygota</taxon>
        <taxon>Coleoptera</taxon>
        <taxon>Polyphaga</taxon>
        <taxon>Cucujiformia</taxon>
        <taxon>Curculionidae</taxon>
        <taxon>Scolytinae</taxon>
        <taxon>Dendroctonus</taxon>
    </lineage>
</organism>